<name>A0A6J2X6G0_SITOR</name>
<dbReference type="Pfam" id="PF00328">
    <property type="entry name" value="His_Phos_2"/>
    <property type="match status" value="2"/>
</dbReference>
<dbReference type="KEGG" id="soy:115875433"/>
<evidence type="ECO:0000256" key="2">
    <source>
        <dbReference type="ARBA" id="ARBA00022801"/>
    </source>
</evidence>
<dbReference type="PANTHER" id="PTHR11567:SF110">
    <property type="entry name" value="2-PHOSPHOXYLOSE PHOSPHATASE 1"/>
    <property type="match status" value="1"/>
</dbReference>
<sequence>MSIRMISQSKALHCYLFLIIWILVVILVLYKYFDRTQDDAENIKVTTELFSNLDIADVKTKRIFKICNFPDEIYQGDEGILDSKKWLLKGLIVLIRHGDRGPLQHVKRITNINCDTEETSILRSYKEYLHNLTITGKIQWTGPGPFHSFPIMPTYPNQCQLGQLTMQGVSQLLNLGSILKRSYREVWPKINFIKPEEILVHSTRYRRTFQSVLAFLYGLVSNDTLTRLNILESQSMTFCFKDCECPITEHLKKQIQKSELHQLKLHPAVETLTESTGRLLFSADTDRKSLIRDPNAVKDALLAFVCHRTGLPCDGPINCIRKHNVAGIIAYTEWTNYQKWRNTYWRRLCLLRSYGQMRHIVQQMLHMVGSNGPNLVVYSGHDYTLLQISTALGLANDPLLLRYASRIIFEIYQDNRENTNDAKGIYFRVVSNGKDVTREVSFCRNIIAVDRNNYVCKIEDIVRFLHDDYFSSLNVTNFKDACVRKLAKNAEKDFFHFR</sequence>
<dbReference type="GO" id="GO:0006024">
    <property type="term" value="P:glycosaminoglycan biosynthetic process"/>
    <property type="evidence" value="ECO:0007669"/>
    <property type="project" value="TreeGrafter"/>
</dbReference>
<evidence type="ECO:0000313" key="7">
    <source>
        <dbReference type="Proteomes" id="UP000504635"/>
    </source>
</evidence>
<dbReference type="PANTHER" id="PTHR11567">
    <property type="entry name" value="ACID PHOSPHATASE-RELATED"/>
    <property type="match status" value="1"/>
</dbReference>
<dbReference type="GeneID" id="115875433"/>
<evidence type="ECO:0000256" key="3">
    <source>
        <dbReference type="ARBA" id="ARBA00036311"/>
    </source>
</evidence>
<dbReference type="GO" id="GO:0016791">
    <property type="term" value="F:phosphatase activity"/>
    <property type="evidence" value="ECO:0007669"/>
    <property type="project" value="TreeGrafter"/>
</dbReference>
<keyword evidence="6" id="KW-0472">Membrane</keyword>
<evidence type="ECO:0000256" key="6">
    <source>
        <dbReference type="SAM" id="Phobius"/>
    </source>
</evidence>
<dbReference type="FunCoup" id="A0A6J2X6G0">
    <property type="interactions" value="102"/>
</dbReference>
<keyword evidence="2" id="KW-0378">Hydrolase</keyword>
<dbReference type="Gene3D" id="3.40.50.1240">
    <property type="entry name" value="Phosphoglycerate mutase-like"/>
    <property type="match status" value="1"/>
</dbReference>
<evidence type="ECO:0000256" key="5">
    <source>
        <dbReference type="ARBA" id="ARBA00041499"/>
    </source>
</evidence>
<dbReference type="Proteomes" id="UP000504635">
    <property type="component" value="Unplaced"/>
</dbReference>
<comment type="catalytic activity">
    <reaction evidence="3">
        <text>3-O-[beta-D-GlcA-(1-&gt;3)-beta-D-Gal-(1-&gt;3)-beta-D-Gal-(1-&gt;4)-beta-D-2-O-P-Xyl]-L-seryl-[protein] + H2O = 3-O-(beta-D-GlcA-(1-&gt;3)-beta-D-Gal-(1-&gt;3)-beta-D-Gal-(1-&gt;4)-beta-D-Xyl)-L-seryl-[protein] + phosphate</text>
        <dbReference type="Rhea" id="RHEA:56512"/>
        <dbReference type="Rhea" id="RHEA-COMP:12573"/>
        <dbReference type="Rhea" id="RHEA-COMP:14559"/>
        <dbReference type="ChEBI" id="CHEBI:15377"/>
        <dbReference type="ChEBI" id="CHEBI:43474"/>
        <dbReference type="ChEBI" id="CHEBI:132093"/>
        <dbReference type="ChEBI" id="CHEBI:140495"/>
    </reaction>
</comment>
<evidence type="ECO:0000256" key="1">
    <source>
        <dbReference type="ARBA" id="ARBA00005375"/>
    </source>
</evidence>
<comment type="similarity">
    <text evidence="1">Belongs to the histidine acid phosphatase family.</text>
</comment>
<dbReference type="OrthoDB" id="10262962at2759"/>
<gene>
    <name evidence="8" type="primary">LOC115875433</name>
</gene>
<protein>
    <recommendedName>
        <fullName evidence="4">2-phosphoxylose phosphatase 1</fullName>
    </recommendedName>
    <alternativeName>
        <fullName evidence="5">Acid phosphatase-like protein 2</fullName>
    </alternativeName>
</protein>
<evidence type="ECO:0000313" key="8">
    <source>
        <dbReference type="RefSeq" id="XP_030746752.1"/>
    </source>
</evidence>
<dbReference type="InterPro" id="IPR050645">
    <property type="entry name" value="Histidine_acid_phosphatase"/>
</dbReference>
<dbReference type="RefSeq" id="XP_030746752.1">
    <property type="nucleotide sequence ID" value="XM_030890892.1"/>
</dbReference>
<dbReference type="InterPro" id="IPR000560">
    <property type="entry name" value="His_Pase_clade-2"/>
</dbReference>
<evidence type="ECO:0000256" key="4">
    <source>
        <dbReference type="ARBA" id="ARBA00040357"/>
    </source>
</evidence>
<proteinExistence type="inferred from homology"/>
<dbReference type="GO" id="GO:0005794">
    <property type="term" value="C:Golgi apparatus"/>
    <property type="evidence" value="ECO:0007669"/>
    <property type="project" value="TreeGrafter"/>
</dbReference>
<dbReference type="CDD" id="cd07061">
    <property type="entry name" value="HP_HAP_like"/>
    <property type="match status" value="1"/>
</dbReference>
<organism evidence="7 8">
    <name type="scientific">Sitophilus oryzae</name>
    <name type="common">Rice weevil</name>
    <name type="synonym">Curculio oryzae</name>
    <dbReference type="NCBI Taxonomy" id="7048"/>
    <lineage>
        <taxon>Eukaryota</taxon>
        <taxon>Metazoa</taxon>
        <taxon>Ecdysozoa</taxon>
        <taxon>Arthropoda</taxon>
        <taxon>Hexapoda</taxon>
        <taxon>Insecta</taxon>
        <taxon>Pterygota</taxon>
        <taxon>Neoptera</taxon>
        <taxon>Endopterygota</taxon>
        <taxon>Coleoptera</taxon>
        <taxon>Polyphaga</taxon>
        <taxon>Cucujiformia</taxon>
        <taxon>Curculionidae</taxon>
        <taxon>Dryophthorinae</taxon>
        <taxon>Sitophilus</taxon>
    </lineage>
</organism>
<keyword evidence="7" id="KW-1185">Reference proteome</keyword>
<keyword evidence="6" id="KW-1133">Transmembrane helix</keyword>
<dbReference type="InterPro" id="IPR029033">
    <property type="entry name" value="His_PPase_superfam"/>
</dbReference>
<reference evidence="8" key="1">
    <citation type="submission" date="2025-08" db="UniProtKB">
        <authorList>
            <consortium name="RefSeq"/>
        </authorList>
    </citation>
    <scope>IDENTIFICATION</scope>
    <source>
        <tissue evidence="8">Gonads</tissue>
    </source>
</reference>
<dbReference type="AlphaFoldDB" id="A0A6J2X6G0"/>
<dbReference type="GO" id="GO:0050650">
    <property type="term" value="P:chondroitin sulfate proteoglycan biosynthetic process"/>
    <property type="evidence" value="ECO:0007669"/>
    <property type="project" value="TreeGrafter"/>
</dbReference>
<keyword evidence="6" id="KW-0812">Transmembrane</keyword>
<accession>A0A6J2X6G0</accession>
<dbReference type="InParanoid" id="A0A6J2X6G0"/>
<dbReference type="SUPFAM" id="SSF53254">
    <property type="entry name" value="Phosphoglycerate mutase-like"/>
    <property type="match status" value="1"/>
</dbReference>
<feature type="transmembrane region" description="Helical" evidence="6">
    <location>
        <begin position="12"/>
        <end position="33"/>
    </location>
</feature>